<dbReference type="InterPro" id="IPR050469">
    <property type="entry name" value="Diguanylate_Cyclase"/>
</dbReference>
<evidence type="ECO:0000313" key="5">
    <source>
        <dbReference type="Proteomes" id="UP000533429"/>
    </source>
</evidence>
<name>A0A850R3D3_PHODD</name>
<gene>
    <name evidence="4" type="ORF">HWA77_22615</name>
</gene>
<dbReference type="PANTHER" id="PTHR45138:SF9">
    <property type="entry name" value="DIGUANYLATE CYCLASE DGCM-RELATED"/>
    <property type="match status" value="1"/>
</dbReference>
<sequence>MKSKVKGWKVIMTDIAFAYSPTHKIDQNYQLISELAFSNEYSLHCKINQLKTENVQLKEKIHQLEQLVQLDGLTGLSRRELCLDVLNKLIAEPTQEQVSVVFLDLDNLKTINDKMGHHAGDLAICSFSNMLKGHGTKGSFVARYGGDEFVVLLPGFDEYQAEAWCECLQQKVFKFPFKESIDEKHYIGFSAGIYTFSPSGCPAYSSDITANQLIQMADQAMYEEKRTKKLAKEIYEA</sequence>
<proteinExistence type="predicted"/>
<dbReference type="Proteomes" id="UP000533429">
    <property type="component" value="Unassembled WGS sequence"/>
</dbReference>
<accession>A0A850R3D3</accession>
<dbReference type="GO" id="GO:0005886">
    <property type="term" value="C:plasma membrane"/>
    <property type="evidence" value="ECO:0007669"/>
    <property type="project" value="TreeGrafter"/>
</dbReference>
<dbReference type="SMART" id="SM00267">
    <property type="entry name" value="GGDEF"/>
    <property type="match status" value="1"/>
</dbReference>
<dbReference type="InterPro" id="IPR000160">
    <property type="entry name" value="GGDEF_dom"/>
</dbReference>
<feature type="domain" description="GGDEF" evidence="3">
    <location>
        <begin position="96"/>
        <end position="237"/>
    </location>
</feature>
<evidence type="ECO:0000256" key="1">
    <source>
        <dbReference type="ARBA" id="ARBA00012528"/>
    </source>
</evidence>
<dbReference type="AlphaFoldDB" id="A0A850R3D3"/>
<dbReference type="PROSITE" id="PS50887">
    <property type="entry name" value="GGDEF"/>
    <property type="match status" value="1"/>
</dbReference>
<dbReference type="EC" id="2.7.7.65" evidence="1"/>
<comment type="caution">
    <text evidence="4">The sequence shown here is derived from an EMBL/GenBank/DDBJ whole genome shotgun (WGS) entry which is preliminary data.</text>
</comment>
<dbReference type="CDD" id="cd01949">
    <property type="entry name" value="GGDEF"/>
    <property type="match status" value="1"/>
</dbReference>
<organism evidence="4 5">
    <name type="scientific">Photobacterium damselae subsp. damselae</name>
    <name type="common">Listonella damsela</name>
    <dbReference type="NCBI Taxonomy" id="85581"/>
    <lineage>
        <taxon>Bacteria</taxon>
        <taxon>Pseudomonadati</taxon>
        <taxon>Pseudomonadota</taxon>
        <taxon>Gammaproteobacteria</taxon>
        <taxon>Vibrionales</taxon>
        <taxon>Vibrionaceae</taxon>
        <taxon>Photobacterium</taxon>
    </lineage>
</organism>
<comment type="catalytic activity">
    <reaction evidence="2">
        <text>2 GTP = 3',3'-c-di-GMP + 2 diphosphate</text>
        <dbReference type="Rhea" id="RHEA:24898"/>
        <dbReference type="ChEBI" id="CHEBI:33019"/>
        <dbReference type="ChEBI" id="CHEBI:37565"/>
        <dbReference type="ChEBI" id="CHEBI:58805"/>
        <dbReference type="EC" id="2.7.7.65"/>
    </reaction>
</comment>
<dbReference type="EMBL" id="JABXOR010001455">
    <property type="protein sequence ID" value="NVP03005.1"/>
    <property type="molecule type" value="Genomic_DNA"/>
</dbReference>
<dbReference type="GO" id="GO:1902201">
    <property type="term" value="P:negative regulation of bacterial-type flagellum-dependent cell motility"/>
    <property type="evidence" value="ECO:0007669"/>
    <property type="project" value="TreeGrafter"/>
</dbReference>
<evidence type="ECO:0000313" key="4">
    <source>
        <dbReference type="EMBL" id="NVP03005.1"/>
    </source>
</evidence>
<reference evidence="4 5" key="1">
    <citation type="submission" date="2020-06" db="EMBL/GenBank/DDBJ databases">
        <title>Photobacterium damselae subsp. damselae comparative genomics.</title>
        <authorList>
            <person name="Osorio C.R."/>
        </authorList>
    </citation>
    <scope>NUCLEOTIDE SEQUENCE [LARGE SCALE GENOMIC DNA]</scope>
    <source>
        <strain evidence="4 5">TW250/03</strain>
    </source>
</reference>
<evidence type="ECO:0000256" key="2">
    <source>
        <dbReference type="ARBA" id="ARBA00034247"/>
    </source>
</evidence>
<dbReference type="GO" id="GO:0052621">
    <property type="term" value="F:diguanylate cyclase activity"/>
    <property type="evidence" value="ECO:0007669"/>
    <property type="project" value="UniProtKB-EC"/>
</dbReference>
<dbReference type="InterPro" id="IPR029787">
    <property type="entry name" value="Nucleotide_cyclase"/>
</dbReference>
<dbReference type="InterPro" id="IPR043128">
    <property type="entry name" value="Rev_trsase/Diguanyl_cyclase"/>
</dbReference>
<dbReference type="GO" id="GO:0043709">
    <property type="term" value="P:cell adhesion involved in single-species biofilm formation"/>
    <property type="evidence" value="ECO:0007669"/>
    <property type="project" value="TreeGrafter"/>
</dbReference>
<dbReference type="Gene3D" id="3.30.70.270">
    <property type="match status" value="1"/>
</dbReference>
<dbReference type="PANTHER" id="PTHR45138">
    <property type="entry name" value="REGULATORY COMPONENTS OF SENSORY TRANSDUCTION SYSTEM"/>
    <property type="match status" value="1"/>
</dbReference>
<evidence type="ECO:0000259" key="3">
    <source>
        <dbReference type="PROSITE" id="PS50887"/>
    </source>
</evidence>
<dbReference type="SUPFAM" id="SSF55073">
    <property type="entry name" value="Nucleotide cyclase"/>
    <property type="match status" value="1"/>
</dbReference>
<dbReference type="Pfam" id="PF00990">
    <property type="entry name" value="GGDEF"/>
    <property type="match status" value="1"/>
</dbReference>
<protein>
    <recommendedName>
        <fullName evidence="1">diguanylate cyclase</fullName>
        <ecNumber evidence="1">2.7.7.65</ecNumber>
    </recommendedName>
</protein>
<dbReference type="NCBIfam" id="TIGR00254">
    <property type="entry name" value="GGDEF"/>
    <property type="match status" value="1"/>
</dbReference>